<evidence type="ECO:0000313" key="4">
    <source>
        <dbReference type="Proteomes" id="UP000182998"/>
    </source>
</evidence>
<evidence type="ECO:0008006" key="5">
    <source>
        <dbReference type="Google" id="ProtNLM"/>
    </source>
</evidence>
<dbReference type="KEGG" id="tmc:LMI_2834"/>
<gene>
    <name evidence="1" type="ORF">LMI_2834</name>
    <name evidence="2" type="ORF">SAMN02982997_02778</name>
</gene>
<dbReference type="HOGENOM" id="CLU_876592_0_0_6"/>
<dbReference type="EMBL" id="FMVN01000017">
    <property type="protein sequence ID" value="SCY75293.1"/>
    <property type="molecule type" value="Genomic_DNA"/>
</dbReference>
<organism evidence="1 3">
    <name type="scientific">Legionella micdadei</name>
    <name type="common">Tatlockia micdadei</name>
    <dbReference type="NCBI Taxonomy" id="451"/>
    <lineage>
        <taxon>Bacteria</taxon>
        <taxon>Pseudomonadati</taxon>
        <taxon>Pseudomonadota</taxon>
        <taxon>Gammaproteobacteria</taxon>
        <taxon>Legionellales</taxon>
        <taxon>Legionellaceae</taxon>
        <taxon>Legionella</taxon>
    </lineage>
</organism>
<dbReference type="Proteomes" id="UP000032414">
    <property type="component" value="Chromosome I"/>
</dbReference>
<dbReference type="PROSITE" id="PS51257">
    <property type="entry name" value="PROKAR_LIPOPROTEIN"/>
    <property type="match status" value="1"/>
</dbReference>
<evidence type="ECO:0000313" key="2">
    <source>
        <dbReference type="EMBL" id="SCY75293.1"/>
    </source>
</evidence>
<dbReference type="Gene3D" id="1.25.40.10">
    <property type="entry name" value="Tetratricopeptide repeat domain"/>
    <property type="match status" value="1"/>
</dbReference>
<keyword evidence="4" id="KW-1185">Reference proteome</keyword>
<reference evidence="3" key="1">
    <citation type="submission" date="2014-09" db="EMBL/GenBank/DDBJ databases">
        <authorList>
            <person name="Gomez-Valero L."/>
        </authorList>
    </citation>
    <scope>NUCLEOTIDE SEQUENCE [LARGE SCALE GENOMIC DNA]</scope>
    <source>
        <strain evidence="3">ATCC33218</strain>
    </source>
</reference>
<reference evidence="2 4" key="3">
    <citation type="submission" date="2016-10" db="EMBL/GenBank/DDBJ databases">
        <authorList>
            <person name="Varghese N."/>
            <person name="Submissions S."/>
        </authorList>
    </citation>
    <scope>NUCLEOTIDE SEQUENCE [LARGE SCALE GENOMIC DNA]</scope>
    <source>
        <strain evidence="2 4">ATCC 33218</strain>
    </source>
</reference>
<sequence>MRLSHTIGLSIIVCWLAGCEQVAVISTPKKQAIASNSELAAKAQNYFWETLHGGNYQDIPKADYLLMAAYLQNPNDPKLAAHLGLLHLWKITERQRNKDESPTIVNEIILSRKYLADALQLDQKNPIYQGFAGDTQLIEGQIFHDQREETKAYFLLKKAIHNWPEFNYFTAGYPMTTLPPDSKNFKEALSWQWSTLDLCQGSKIDRKNPVYSVPPTKDDQGEKRACFNSWIAPFGFEGFFMNMGDMLVKSGDWQTAVVIYKNAQLDKNYAKWPYREMLEKRITNARENVGNFQKEFSDPDKAIMFNSGYGCMVCHQSVAK</sequence>
<dbReference type="Proteomes" id="UP000182998">
    <property type="component" value="Unassembled WGS sequence"/>
</dbReference>
<evidence type="ECO:0000313" key="1">
    <source>
        <dbReference type="EMBL" id="CEG62082.1"/>
    </source>
</evidence>
<dbReference type="InterPro" id="IPR011990">
    <property type="entry name" value="TPR-like_helical_dom_sf"/>
</dbReference>
<dbReference type="AlphaFoldDB" id="A0A098GJ91"/>
<accession>A0A098GJ91</accession>
<name>A0A098GJ91_LEGMI</name>
<evidence type="ECO:0000313" key="3">
    <source>
        <dbReference type="Proteomes" id="UP000032414"/>
    </source>
</evidence>
<dbReference type="PATRIC" id="fig|451.8.peg.2432"/>
<dbReference type="EMBL" id="LN614830">
    <property type="protein sequence ID" value="CEG62082.1"/>
    <property type="molecule type" value="Genomic_DNA"/>
</dbReference>
<dbReference type="OrthoDB" id="9147983at2"/>
<proteinExistence type="predicted"/>
<protein>
    <recommendedName>
        <fullName evidence="5">Tetratricopeptide repeat protein</fullName>
    </recommendedName>
</protein>
<reference evidence="1" key="2">
    <citation type="submission" date="2014-09" db="EMBL/GenBank/DDBJ databases">
        <authorList>
            <person name="GOMEZ-VALERO Laura"/>
        </authorList>
    </citation>
    <scope>NUCLEOTIDE SEQUENCE</scope>
    <source>
        <strain evidence="1">ATCC33218</strain>
    </source>
</reference>
<dbReference type="RefSeq" id="WP_045100210.1">
    <property type="nucleotide sequence ID" value="NZ_CP020615.1"/>
</dbReference>